<dbReference type="InterPro" id="IPR050839">
    <property type="entry name" value="Rho-assoc_Ser/Thr_Kinase"/>
</dbReference>
<evidence type="ECO:0000256" key="5">
    <source>
        <dbReference type="ARBA" id="ARBA00022723"/>
    </source>
</evidence>
<dbReference type="PROSITE" id="PS00108">
    <property type="entry name" value="PROTEIN_KINASE_ST"/>
    <property type="match status" value="1"/>
</dbReference>
<evidence type="ECO:0000256" key="13">
    <source>
        <dbReference type="ARBA" id="ARBA00048679"/>
    </source>
</evidence>
<dbReference type="InterPro" id="IPR000719">
    <property type="entry name" value="Prot_kinase_dom"/>
</dbReference>
<protein>
    <recommendedName>
        <fullName evidence="1">non-specific serine/threonine protein kinase</fullName>
        <ecNumber evidence="1">2.7.11.1</ecNumber>
    </recommendedName>
</protein>
<evidence type="ECO:0000256" key="8">
    <source>
        <dbReference type="ARBA" id="ARBA00022777"/>
    </source>
</evidence>
<dbReference type="VEuPathDB" id="VectorBase:CPIJ018912"/>
<dbReference type="FunFam" id="1.10.510.10:FF:000751">
    <property type="entry name" value="Non-specific serine/threonine protein kinase"/>
    <property type="match status" value="1"/>
</dbReference>
<dbReference type="GO" id="GO:0015629">
    <property type="term" value="C:actin cytoskeleton"/>
    <property type="evidence" value="ECO:0007669"/>
    <property type="project" value="TreeGrafter"/>
</dbReference>
<dbReference type="Gene3D" id="1.10.510.10">
    <property type="entry name" value="Transferase(Phosphotransferase) domain 1"/>
    <property type="match status" value="1"/>
</dbReference>
<dbReference type="PANTHER" id="PTHR22988">
    <property type="entry name" value="MYOTONIC DYSTROPHY S/T KINASE-RELATED"/>
    <property type="match status" value="1"/>
</dbReference>
<dbReference type="InterPro" id="IPR046349">
    <property type="entry name" value="C1-like_sf"/>
</dbReference>
<evidence type="ECO:0000256" key="6">
    <source>
        <dbReference type="ARBA" id="ARBA00022741"/>
    </source>
</evidence>
<keyword evidence="5" id="KW-0479">Metal-binding</keyword>
<dbReference type="HOGENOM" id="CLU_243127_0_0_1"/>
<feature type="domain" description="AGC-kinase C-terminal" evidence="20">
    <location>
        <begin position="358"/>
        <end position="433"/>
    </location>
</feature>
<dbReference type="CDD" id="cd00029">
    <property type="entry name" value="C1"/>
    <property type="match status" value="1"/>
</dbReference>
<evidence type="ECO:0000259" key="20">
    <source>
        <dbReference type="PROSITE" id="PS51285"/>
    </source>
</evidence>
<dbReference type="PANTHER" id="PTHR22988:SF71">
    <property type="entry name" value="CITRON RHO-INTERACTING KINASE"/>
    <property type="match status" value="1"/>
</dbReference>
<keyword evidence="2" id="KW-0723">Serine/threonine-protein kinase</keyword>
<feature type="coiled-coil region" evidence="15">
    <location>
        <begin position="443"/>
        <end position="529"/>
    </location>
</feature>
<keyword evidence="8 21" id="KW-0418">Kinase</keyword>
<dbReference type="InterPro" id="IPR001180">
    <property type="entry name" value="CNH_dom"/>
</dbReference>
<evidence type="ECO:0000259" key="18">
    <source>
        <dbReference type="PROSITE" id="PS50081"/>
    </source>
</evidence>
<evidence type="ECO:0000259" key="19">
    <source>
        <dbReference type="PROSITE" id="PS50219"/>
    </source>
</evidence>
<keyword evidence="11 15" id="KW-0175">Coiled coil</keyword>
<dbReference type="Gene3D" id="3.30.60.20">
    <property type="match status" value="1"/>
</dbReference>
<dbReference type="InterPro" id="IPR002219">
    <property type="entry name" value="PKC_DAG/PE"/>
</dbReference>
<feature type="compositionally biased region" description="Basic and acidic residues" evidence="16">
    <location>
        <begin position="588"/>
        <end position="600"/>
    </location>
</feature>
<evidence type="ECO:0000256" key="3">
    <source>
        <dbReference type="ARBA" id="ARBA00022553"/>
    </source>
</evidence>
<dbReference type="InterPro" id="IPR017441">
    <property type="entry name" value="Protein_kinase_ATP_BS"/>
</dbReference>
<feature type="compositionally biased region" description="Basic and acidic residues" evidence="16">
    <location>
        <begin position="1109"/>
        <end position="1120"/>
    </location>
</feature>
<feature type="coiled-coil region" evidence="15">
    <location>
        <begin position="1006"/>
        <end position="1033"/>
    </location>
</feature>
<proteinExistence type="predicted"/>
<evidence type="ECO:0000256" key="15">
    <source>
        <dbReference type="SAM" id="Coils"/>
    </source>
</evidence>
<dbReference type="Pfam" id="PF00780">
    <property type="entry name" value="CNH"/>
    <property type="match status" value="1"/>
</dbReference>
<dbReference type="PROSITE" id="PS50081">
    <property type="entry name" value="ZF_DAG_PE_2"/>
    <property type="match status" value="1"/>
</dbReference>
<keyword evidence="7" id="KW-0863">Zinc-finger</keyword>
<feature type="compositionally biased region" description="Low complexity" evidence="16">
    <location>
        <begin position="625"/>
        <end position="641"/>
    </location>
</feature>
<keyword evidence="4" id="KW-0808">Transferase</keyword>
<dbReference type="PROSITE" id="PS50011">
    <property type="entry name" value="PROTEIN_KINASE_DOM"/>
    <property type="match status" value="1"/>
</dbReference>
<dbReference type="SUPFAM" id="SSF57889">
    <property type="entry name" value="Cysteine-rich domain"/>
    <property type="match status" value="1"/>
</dbReference>
<dbReference type="Proteomes" id="UP000002320">
    <property type="component" value="Unassembled WGS sequence"/>
</dbReference>
<feature type="compositionally biased region" description="Gly residues" evidence="16">
    <location>
        <begin position="642"/>
        <end position="653"/>
    </location>
</feature>
<evidence type="ECO:0000256" key="7">
    <source>
        <dbReference type="ARBA" id="ARBA00022771"/>
    </source>
</evidence>
<dbReference type="STRING" id="7176.B0XI46"/>
<keyword evidence="3" id="KW-0597">Phosphoprotein</keyword>
<dbReference type="PROSITE" id="PS51285">
    <property type="entry name" value="AGC_KINASE_CTER"/>
    <property type="match status" value="1"/>
</dbReference>
<dbReference type="GO" id="GO:0005524">
    <property type="term" value="F:ATP binding"/>
    <property type="evidence" value="ECO:0007669"/>
    <property type="project" value="UniProtKB-UniRule"/>
</dbReference>
<dbReference type="OrthoDB" id="5919042at2759"/>
<dbReference type="VEuPathDB" id="VectorBase:CQUJHB005707"/>
<evidence type="ECO:0000256" key="11">
    <source>
        <dbReference type="ARBA" id="ARBA00023054"/>
    </source>
</evidence>
<feature type="region of interest" description="Disordered" evidence="16">
    <location>
        <begin position="1069"/>
        <end position="1197"/>
    </location>
</feature>
<feature type="compositionally biased region" description="Basic residues" evidence="16">
    <location>
        <begin position="1156"/>
        <end position="1169"/>
    </location>
</feature>
<dbReference type="EMBL" id="DS233256">
    <property type="protein sequence ID" value="EDS28986.1"/>
    <property type="molecule type" value="Genomic_DNA"/>
</dbReference>
<dbReference type="GO" id="GO:0005737">
    <property type="term" value="C:cytoplasm"/>
    <property type="evidence" value="ECO:0007669"/>
    <property type="project" value="TreeGrafter"/>
</dbReference>
<dbReference type="OMA" id="VCAEMFT"/>
<evidence type="ECO:0000259" key="17">
    <source>
        <dbReference type="PROSITE" id="PS50011"/>
    </source>
</evidence>
<dbReference type="Gene3D" id="3.30.200.20">
    <property type="entry name" value="Phosphorylase Kinase, domain 1"/>
    <property type="match status" value="1"/>
</dbReference>
<dbReference type="SMART" id="SM00133">
    <property type="entry name" value="S_TK_X"/>
    <property type="match status" value="1"/>
</dbReference>
<evidence type="ECO:0000313" key="21">
    <source>
        <dbReference type="EMBL" id="EDS28986.1"/>
    </source>
</evidence>
<evidence type="ECO:0000256" key="12">
    <source>
        <dbReference type="ARBA" id="ARBA00047899"/>
    </source>
</evidence>
<dbReference type="FunCoup" id="B0XI46">
    <property type="interactions" value="85"/>
</dbReference>
<evidence type="ECO:0000313" key="23">
    <source>
        <dbReference type="Proteomes" id="UP000002320"/>
    </source>
</evidence>
<feature type="binding site" evidence="14">
    <location>
        <position position="121"/>
    </location>
    <ligand>
        <name>ATP</name>
        <dbReference type="ChEBI" id="CHEBI:30616"/>
    </ligand>
</feature>
<organism>
    <name type="scientific">Culex quinquefasciatus</name>
    <name type="common">Southern house mosquito</name>
    <name type="synonym">Culex pungens</name>
    <dbReference type="NCBI Taxonomy" id="7176"/>
    <lineage>
        <taxon>Eukaryota</taxon>
        <taxon>Metazoa</taxon>
        <taxon>Ecdysozoa</taxon>
        <taxon>Arthropoda</taxon>
        <taxon>Hexapoda</taxon>
        <taxon>Insecta</taxon>
        <taxon>Pterygota</taxon>
        <taxon>Neoptera</taxon>
        <taxon>Endopterygota</taxon>
        <taxon>Diptera</taxon>
        <taxon>Nematocera</taxon>
        <taxon>Culicoidea</taxon>
        <taxon>Culicidae</taxon>
        <taxon>Culicinae</taxon>
        <taxon>Culicini</taxon>
        <taxon>Culex</taxon>
        <taxon>Culex</taxon>
    </lineage>
</organism>
<dbReference type="SMART" id="SM00220">
    <property type="entry name" value="S_TKc"/>
    <property type="match status" value="1"/>
</dbReference>
<evidence type="ECO:0000256" key="1">
    <source>
        <dbReference type="ARBA" id="ARBA00012513"/>
    </source>
</evidence>
<dbReference type="InterPro" id="IPR008271">
    <property type="entry name" value="Ser/Thr_kinase_AS"/>
</dbReference>
<dbReference type="InParanoid" id="B0XI46"/>
<evidence type="ECO:0000313" key="22">
    <source>
        <dbReference type="EnsemblMetazoa" id="CPIJ018912-PA"/>
    </source>
</evidence>
<keyword evidence="10 14" id="KW-0067">ATP-binding</keyword>
<evidence type="ECO:0000256" key="9">
    <source>
        <dbReference type="ARBA" id="ARBA00022833"/>
    </source>
</evidence>
<keyword evidence="23" id="KW-1185">Reference proteome</keyword>
<dbReference type="GO" id="GO:0000281">
    <property type="term" value="P:mitotic cytokinesis"/>
    <property type="evidence" value="ECO:0007669"/>
    <property type="project" value="TreeGrafter"/>
</dbReference>
<feature type="region of interest" description="Disordered" evidence="16">
    <location>
        <begin position="542"/>
        <end position="600"/>
    </location>
</feature>
<gene>
    <name evidence="22" type="primary">6053181</name>
    <name evidence="21" type="ORF">CpipJ_CPIJ018912</name>
</gene>
<evidence type="ECO:0000256" key="2">
    <source>
        <dbReference type="ARBA" id="ARBA00022527"/>
    </source>
</evidence>
<reference evidence="22" key="2">
    <citation type="submission" date="2020-05" db="UniProtKB">
        <authorList>
            <consortium name="EnsemblMetazoa"/>
        </authorList>
    </citation>
    <scope>IDENTIFICATION</scope>
    <source>
        <strain evidence="22">JHB</strain>
    </source>
</reference>
<dbReference type="GO" id="GO:0008270">
    <property type="term" value="F:zinc ion binding"/>
    <property type="evidence" value="ECO:0007669"/>
    <property type="project" value="UniProtKB-KW"/>
</dbReference>
<feature type="domain" description="Phorbol-ester/DAG-type" evidence="18">
    <location>
        <begin position="1187"/>
        <end position="1241"/>
    </location>
</feature>
<reference evidence="21" key="1">
    <citation type="submission" date="2007-03" db="EMBL/GenBank/DDBJ databases">
        <title>Annotation of Culex pipiens quinquefasciatus.</title>
        <authorList>
            <consortium name="The Broad Institute Genome Sequencing Platform"/>
            <person name="Atkinson P.W."/>
            <person name="Hemingway J."/>
            <person name="Christensen B.M."/>
            <person name="Higgs S."/>
            <person name="Kodira C."/>
            <person name="Hannick L."/>
            <person name="Megy K."/>
            <person name="O'Leary S."/>
            <person name="Pearson M."/>
            <person name="Haas B.J."/>
            <person name="Mauceli E."/>
            <person name="Wortman J.R."/>
            <person name="Lee N.H."/>
            <person name="Guigo R."/>
            <person name="Stanke M."/>
            <person name="Alvarado L."/>
            <person name="Amedeo P."/>
            <person name="Antoine C.H."/>
            <person name="Arensburger P."/>
            <person name="Bidwell S.L."/>
            <person name="Crawford M."/>
            <person name="Camaro F."/>
            <person name="Devon K."/>
            <person name="Engels R."/>
            <person name="Hammond M."/>
            <person name="Howarth C."/>
            <person name="Koehrsen M."/>
            <person name="Lawson D."/>
            <person name="Montgomery P."/>
            <person name="Nene V."/>
            <person name="Nusbaum C."/>
            <person name="Puiu D."/>
            <person name="Romero-Severson J."/>
            <person name="Severson D.W."/>
            <person name="Shumway M."/>
            <person name="Sisk P."/>
            <person name="Stolte C."/>
            <person name="Zeng Q."/>
            <person name="Eisenstadt E."/>
            <person name="Fraser-Liggett C."/>
            <person name="Strausberg R."/>
            <person name="Galagan J."/>
            <person name="Birren B."/>
            <person name="Collins F.H."/>
        </authorList>
    </citation>
    <scope>NUCLEOTIDE SEQUENCE [LARGE SCALE GENOMIC DNA]</scope>
    <source>
        <strain evidence="21">JHB</strain>
    </source>
</reference>
<dbReference type="SUPFAM" id="SSF56112">
    <property type="entry name" value="Protein kinase-like (PK-like)"/>
    <property type="match status" value="1"/>
</dbReference>
<dbReference type="GO" id="GO:0031032">
    <property type="term" value="P:actomyosin structure organization"/>
    <property type="evidence" value="ECO:0007669"/>
    <property type="project" value="TreeGrafter"/>
</dbReference>
<dbReference type="GO" id="GO:0004674">
    <property type="term" value="F:protein serine/threonine kinase activity"/>
    <property type="evidence" value="ECO:0007669"/>
    <property type="project" value="UniProtKB-KW"/>
</dbReference>
<accession>B0XI46</accession>
<feature type="domain" description="Protein kinase" evidence="17">
    <location>
        <begin position="92"/>
        <end position="357"/>
    </location>
</feature>
<dbReference type="Pfam" id="PF00069">
    <property type="entry name" value="Pkinase"/>
    <property type="match status" value="1"/>
</dbReference>
<feature type="domain" description="CNH" evidence="19">
    <location>
        <begin position="1333"/>
        <end position="1632"/>
    </location>
</feature>
<dbReference type="EnsemblMetazoa" id="CPIJ018912-RA">
    <property type="protein sequence ID" value="CPIJ018912-PA"/>
    <property type="gene ID" value="CPIJ018912"/>
</dbReference>
<evidence type="ECO:0000256" key="4">
    <source>
        <dbReference type="ARBA" id="ARBA00022679"/>
    </source>
</evidence>
<dbReference type="eggNOG" id="KOG0976">
    <property type="taxonomic scope" value="Eukaryota"/>
</dbReference>
<dbReference type="InterPro" id="IPR011009">
    <property type="entry name" value="Kinase-like_dom_sf"/>
</dbReference>
<keyword evidence="9" id="KW-0862">Zinc</keyword>
<dbReference type="KEGG" id="cqu:CpipJ_CPIJ018912"/>
<dbReference type="PROSITE" id="PS50219">
    <property type="entry name" value="CNH"/>
    <property type="match status" value="1"/>
</dbReference>
<keyword evidence="6 14" id="KW-0547">Nucleotide-binding</keyword>
<feature type="compositionally biased region" description="Polar residues" evidence="16">
    <location>
        <begin position="1136"/>
        <end position="1145"/>
    </location>
</feature>
<name>B0XI46_CULQU</name>
<sequence>MNSSKQISARTARLNSLILGQGATLPDGLDGFDIPLETAVSREGLLDSLLVLYDECSKDVIKKKDKNVADFVTKYRPIIKETRTLRVNVADFDVKNLIGKGYFGEVHLVSERHTGEVYAMKTMRKSIVTATQIREERDIMASRRSDWLTSLQYAFQDQECLYLVMEYLPGGDLLSLMIRTGVFDEELAQFYMAELTEALHALHSIGYVHRDIKPENILLDRFGHLKLADFGNATAINKDGSVTSMTPVGTPDYIAPELLQTLSTTSRTSGNHDVTCDFWSMGIIGYEFVTESTPFHDENVNDTYSKIVAHCEGRFTKKLEYPAHVSVTSHYRDLIDRLVTKVSNRMGYAEIKRHPFFSDVNWDKLRYRIPPLIPTVSSEDDTSNFEDVDKSLKRNAFSSKPTYPISKVNDFSGQNLPFLGYTYVYEESDPAGNYRDTDEHMASARLSQKIKEQDRLIKEHNEELHRLQRDLLERDRKLATLNAHSKIYGDTKKEMENLQELLKTKTAELAAAKTDIKTLRNRLKIEEEQRLKNDATIADLLKQTYKSGKRPSKPPTKTTKSNRRTAHRNRRPQRQVPQPNQRTPRQGRFRESEDLQRKRADGLEQVVARLEKIIDQFKASGGPSTTTTATATTATATSVRVSGGGARTSGSGGTTSQLLERQNERLEDKLSAIREQSILDKQSARTANLALWKVEKELERAKLDASILGRRVEQADERTVRVRKEKEEVEFRAKQTLETLAGREKQIEDLKVDIQQLKDELRRERYTRETADRGRLAEKAELIASTTKLVSLEERLEEAKAKVNQANESARSMSSESARLERELGECQEELNDALEANKELEQKLAVVTKNFNMLKGACSITETQLTELEILLEKEQRKNKENQEKIEGLFKQLKEKDGEVSKLRQELHHERTSKTLSESKSSQLLGEYDELRNKFEDLQKQMVDQQRELIEKTTSLFEVQERIEMLNLDTSNLQKVVSNYEHEHHILKEENSKILTDLFLAKEHITKQNNDIKDYKNHINQLNHELDHVKSVLTEQKTFYSERDIKSEATLAQHKKLIDYLQSRVEESAHKKKKTLADKIFGSSGHDRKENVPPPNPIIVENTTSYKKLQDELQKERQRTNQLKEQLLRAKTDMITMQGSIRKSLNNEENEIVKEKRRSSRSPQKPHNKQQQQQPEPPKPQQTGKPHVFDMTLETPSSKNPVQLCSVCDRHILAGHPYWKCTVCARNVHRKCRSGAGEDCRGHDGDLDSLANELVEQGAGAGTSDTESLQDRASLAPSELSTAEEGATTAGGFGVSVEYKTITDDGEETEEGSEGNQYVGELLFKTKRVEPKLTINDVYDVSESVVLLGCENGLYSYNVDTCDLVPIKGITKVKSFSISQQVPKAIIIGNDGEYLYQCDLRHLQSRALAGSCLSPKLDTFVLDLSIANRTHSERWHMVRMMDEIPSQQLTDAIAIAATSSRIVILKFDTTLGRFKPVRGLDTVRPVSSVLFTKHTAIVSSDKFFEIDLTTFGAEEFLDMSDASLRDIRSCTPMAAFKVNSQEFLLCFKEVGIFVDEFGTRSRPDNINWMQEPTDFKYRDSCLFLAHSDCVQVMYVSKSYTKELERKEAAEERRAFINLNAPRLLAFQDFARTCVYVSCEYRGSNEQEIIKLDGYKALQSIF</sequence>
<feature type="region of interest" description="Disordered" evidence="16">
    <location>
        <begin position="1259"/>
        <end position="1288"/>
    </location>
</feature>
<evidence type="ECO:0000256" key="10">
    <source>
        <dbReference type="ARBA" id="ARBA00022840"/>
    </source>
</evidence>
<dbReference type="PROSITE" id="PS00107">
    <property type="entry name" value="PROTEIN_KINASE_ATP"/>
    <property type="match status" value="1"/>
</dbReference>
<feature type="compositionally biased region" description="Low complexity" evidence="16">
    <location>
        <begin position="574"/>
        <end position="586"/>
    </location>
</feature>
<feature type="region of interest" description="Disordered" evidence="16">
    <location>
        <begin position="619"/>
        <end position="657"/>
    </location>
</feature>
<dbReference type="eggNOG" id="KOG0612">
    <property type="taxonomic scope" value="Eukaryota"/>
</dbReference>
<dbReference type="EC" id="2.7.11.1" evidence="1"/>
<comment type="catalytic activity">
    <reaction evidence="12">
        <text>L-threonyl-[protein] + ATP = O-phospho-L-threonyl-[protein] + ADP + H(+)</text>
        <dbReference type="Rhea" id="RHEA:46608"/>
        <dbReference type="Rhea" id="RHEA-COMP:11060"/>
        <dbReference type="Rhea" id="RHEA-COMP:11605"/>
        <dbReference type="ChEBI" id="CHEBI:15378"/>
        <dbReference type="ChEBI" id="CHEBI:30013"/>
        <dbReference type="ChEBI" id="CHEBI:30616"/>
        <dbReference type="ChEBI" id="CHEBI:61977"/>
        <dbReference type="ChEBI" id="CHEBI:456216"/>
        <dbReference type="EC" id="2.7.11.1"/>
    </reaction>
</comment>
<evidence type="ECO:0000256" key="16">
    <source>
        <dbReference type="SAM" id="MobiDB-lite"/>
    </source>
</evidence>
<dbReference type="SMART" id="SM00036">
    <property type="entry name" value="CNH"/>
    <property type="match status" value="1"/>
</dbReference>
<dbReference type="InterPro" id="IPR000961">
    <property type="entry name" value="AGC-kinase_C"/>
</dbReference>
<feature type="compositionally biased region" description="Basic residues" evidence="16">
    <location>
        <begin position="560"/>
        <end position="573"/>
    </location>
</feature>
<comment type="catalytic activity">
    <reaction evidence="13">
        <text>L-seryl-[protein] + ATP = O-phospho-L-seryl-[protein] + ADP + H(+)</text>
        <dbReference type="Rhea" id="RHEA:17989"/>
        <dbReference type="Rhea" id="RHEA-COMP:9863"/>
        <dbReference type="Rhea" id="RHEA-COMP:11604"/>
        <dbReference type="ChEBI" id="CHEBI:15378"/>
        <dbReference type="ChEBI" id="CHEBI:29999"/>
        <dbReference type="ChEBI" id="CHEBI:30616"/>
        <dbReference type="ChEBI" id="CHEBI:83421"/>
        <dbReference type="ChEBI" id="CHEBI:456216"/>
        <dbReference type="EC" id="2.7.11.1"/>
    </reaction>
</comment>
<evidence type="ECO:0000256" key="14">
    <source>
        <dbReference type="PROSITE-ProRule" id="PRU10141"/>
    </source>
</evidence>